<organism evidence="2 3">
    <name type="scientific">Lysinibacillus composti</name>
    <dbReference type="NCBI Taxonomy" id="720633"/>
    <lineage>
        <taxon>Bacteria</taxon>
        <taxon>Bacillati</taxon>
        <taxon>Bacillota</taxon>
        <taxon>Bacilli</taxon>
        <taxon>Bacillales</taxon>
        <taxon>Bacillaceae</taxon>
        <taxon>Lysinibacillus</taxon>
    </lineage>
</organism>
<dbReference type="InterPro" id="IPR036866">
    <property type="entry name" value="RibonucZ/Hydroxyglut_hydro"/>
</dbReference>
<dbReference type="Gene3D" id="3.60.15.10">
    <property type="entry name" value="Ribonuclease Z/Hydroxyacylglutathione hydrolase-like"/>
    <property type="match status" value="1"/>
</dbReference>
<evidence type="ECO:0000259" key="1">
    <source>
        <dbReference type="SMART" id="SM00849"/>
    </source>
</evidence>
<protein>
    <submittedName>
        <fullName evidence="2">MBL fold metallo-hydrolase</fullName>
    </submittedName>
</protein>
<dbReference type="AlphaFoldDB" id="A0A3N9UF42"/>
<dbReference type="Proteomes" id="UP000274033">
    <property type="component" value="Unassembled WGS sequence"/>
</dbReference>
<evidence type="ECO:0000313" key="2">
    <source>
        <dbReference type="EMBL" id="RQW74788.1"/>
    </source>
</evidence>
<dbReference type="SMART" id="SM00849">
    <property type="entry name" value="Lactamase_B"/>
    <property type="match status" value="1"/>
</dbReference>
<keyword evidence="3" id="KW-1185">Reference proteome</keyword>
<dbReference type="InterPro" id="IPR001279">
    <property type="entry name" value="Metallo-B-lactamas"/>
</dbReference>
<dbReference type="PANTHER" id="PTHR42663">
    <property type="entry name" value="HYDROLASE C777.06C-RELATED-RELATED"/>
    <property type="match status" value="1"/>
</dbReference>
<feature type="domain" description="Metallo-beta-lactamase" evidence="1">
    <location>
        <begin position="16"/>
        <end position="217"/>
    </location>
</feature>
<proteinExistence type="predicted"/>
<comment type="caution">
    <text evidence="2">The sequence shown here is derived from an EMBL/GenBank/DDBJ whole genome shotgun (WGS) entry which is preliminary data.</text>
</comment>
<dbReference type="SUPFAM" id="SSF56281">
    <property type="entry name" value="Metallo-hydrolase/oxidoreductase"/>
    <property type="match status" value="1"/>
</dbReference>
<dbReference type="GO" id="GO:0016787">
    <property type="term" value="F:hydrolase activity"/>
    <property type="evidence" value="ECO:0007669"/>
    <property type="project" value="UniProtKB-KW"/>
</dbReference>
<dbReference type="RefSeq" id="WP_124764212.1">
    <property type="nucleotide sequence ID" value="NZ_JAFBDY010000006.1"/>
</dbReference>
<keyword evidence="2" id="KW-0378">Hydrolase</keyword>
<reference evidence="2 3" key="1">
    <citation type="journal article" date="2013" name="J. Microbiol.">
        <title>Lysinibacillus chungkukjangi sp. nov., isolated from Chungkukjang, Korean fermented soybean food.</title>
        <authorList>
            <person name="Kim S.J."/>
            <person name="Jang Y.H."/>
            <person name="Hamada M."/>
            <person name="Ahn J.H."/>
            <person name="Weon H.Y."/>
            <person name="Suzuki K."/>
            <person name="Whang K.S."/>
            <person name="Kwon S.W."/>
        </authorList>
    </citation>
    <scope>NUCLEOTIDE SEQUENCE [LARGE SCALE GENOMIC DNA]</scope>
    <source>
        <strain evidence="2 3">MCCC 1A12701</strain>
    </source>
</reference>
<dbReference type="EMBL" id="RRCT01000007">
    <property type="protein sequence ID" value="RQW74788.1"/>
    <property type="molecule type" value="Genomic_DNA"/>
</dbReference>
<name>A0A3N9UF42_9BACI</name>
<dbReference type="PANTHER" id="PTHR42663:SF6">
    <property type="entry name" value="HYDROLASE C777.06C-RELATED"/>
    <property type="match status" value="1"/>
</dbReference>
<gene>
    <name evidence="2" type="ORF">EBB45_09295</name>
</gene>
<evidence type="ECO:0000313" key="3">
    <source>
        <dbReference type="Proteomes" id="UP000274033"/>
    </source>
</evidence>
<accession>A0A3N9UF42</accession>
<dbReference type="OrthoDB" id="9803916at2"/>
<dbReference type="Pfam" id="PF23023">
    <property type="entry name" value="Anti-Pycsar_Apyc1"/>
    <property type="match status" value="1"/>
</dbReference>
<sequence length="244" mass="28123">MLSFIGCGSACNTNLGNNAAFIKKDRVLFLIDCGSSTFSKIHQSQLLKDVEEICVLLTHTHPDHVGSLGDLIFYGYYVMGTLAENNVHVYAPKKLKIRALLKMMGVEEKTYNLTEFDAQEAYKYGNFQINFEAVQVKHVKDLDCFSYILHYENKTTYYSGDCNDIPRHILDILHDGKFDVFYQDTCKADYNDNPHLSLRKLDELIEWKIRDRVYCMHLDAGFPKDIALKLGFNIVEPFMSYNLE</sequence>